<organism evidence="1 2">
    <name type="scientific">Massilia psychrophila</name>
    <dbReference type="NCBI Taxonomy" id="1603353"/>
    <lineage>
        <taxon>Bacteria</taxon>
        <taxon>Pseudomonadati</taxon>
        <taxon>Pseudomonadota</taxon>
        <taxon>Betaproteobacteria</taxon>
        <taxon>Burkholderiales</taxon>
        <taxon>Oxalobacteraceae</taxon>
        <taxon>Telluria group</taxon>
        <taxon>Massilia</taxon>
    </lineage>
</organism>
<comment type="caution">
    <text evidence="1">The sequence shown here is derived from an EMBL/GenBank/DDBJ whole genome shotgun (WGS) entry which is preliminary data.</text>
</comment>
<keyword evidence="2" id="KW-1185">Reference proteome</keyword>
<dbReference type="Proteomes" id="UP000228593">
    <property type="component" value="Unassembled WGS sequence"/>
</dbReference>
<protein>
    <submittedName>
        <fullName evidence="1">Uncharacterized protein</fullName>
    </submittedName>
</protein>
<sequence length="279" mass="30621">MIFRVSFEHAFFADGTLRCLRIEPSAACHNLLRRAGVLLRAQDDGIAAFGDGEVVERLRLHVAEAGAPLNMAFLVFFTDVHFFEYTVPAWPKGQLLLLDTARSVPDDAGRQVLHVTPYVSASAFIERDHADLEPILGKPFLAPAPAMVLQVAVSSDLLTALDARQRHFYSRFDAASSHWKYCLFGAGEAQAAIVDLAGDMEFDHCTGVEIGGHRGADVFLSKRAIAMREVCGARFQLRAASPAGDKVLIKRMPNASVGKHFRESKDGNQILVSEIFINQ</sequence>
<accession>A0A2G8T4A8</accession>
<name>A0A2G8T4A8_9BURK</name>
<evidence type="ECO:0000313" key="1">
    <source>
        <dbReference type="EMBL" id="PIL40886.1"/>
    </source>
</evidence>
<dbReference type="EMBL" id="PDOB01000005">
    <property type="protein sequence ID" value="PIL40886.1"/>
    <property type="molecule type" value="Genomic_DNA"/>
</dbReference>
<reference evidence="1 2" key="1">
    <citation type="submission" date="2017-10" db="EMBL/GenBank/DDBJ databases">
        <title>Massilia psychrophilum sp. nov., a novel purple-pigmented bacterium isolated from Tianshan glacier, Xinjiang Municipality, China.</title>
        <authorList>
            <person name="Wang H."/>
        </authorList>
    </citation>
    <scope>NUCLEOTIDE SEQUENCE [LARGE SCALE GENOMIC DNA]</scope>
    <source>
        <strain evidence="1 2">JCM 30813</strain>
    </source>
</reference>
<gene>
    <name evidence="1" type="ORF">CR103_05415</name>
</gene>
<evidence type="ECO:0000313" key="2">
    <source>
        <dbReference type="Proteomes" id="UP000228593"/>
    </source>
</evidence>
<dbReference type="AlphaFoldDB" id="A0A2G8T4A8"/>
<proteinExistence type="predicted"/>